<feature type="transmembrane region" description="Helical" evidence="8">
    <location>
        <begin position="146"/>
        <end position="168"/>
    </location>
</feature>
<evidence type="ECO:0000256" key="4">
    <source>
        <dbReference type="ARBA" id="ARBA00022519"/>
    </source>
</evidence>
<dbReference type="SUPFAM" id="SSF103473">
    <property type="entry name" value="MFS general substrate transporter"/>
    <property type="match status" value="1"/>
</dbReference>
<dbReference type="NCBIfam" id="NF003477">
    <property type="entry name" value="PRK05122.1"/>
    <property type="match status" value="1"/>
</dbReference>
<evidence type="ECO:0000256" key="6">
    <source>
        <dbReference type="ARBA" id="ARBA00022989"/>
    </source>
</evidence>
<dbReference type="InterPro" id="IPR050171">
    <property type="entry name" value="MFS_Transporters"/>
</dbReference>
<evidence type="ECO:0000313" key="11">
    <source>
        <dbReference type="Proteomes" id="UP000717752"/>
    </source>
</evidence>
<evidence type="ECO:0000256" key="8">
    <source>
        <dbReference type="HAMAP-Rule" id="MF_02091"/>
    </source>
</evidence>
<dbReference type="InterPro" id="IPR020846">
    <property type="entry name" value="MFS_dom"/>
</dbReference>
<feature type="transmembrane region" description="Helical" evidence="8">
    <location>
        <begin position="333"/>
        <end position="351"/>
    </location>
</feature>
<feature type="transmembrane region" description="Helical" evidence="8">
    <location>
        <begin position="249"/>
        <end position="267"/>
    </location>
</feature>
<dbReference type="PANTHER" id="PTHR23517:SF1">
    <property type="match status" value="1"/>
</dbReference>
<keyword evidence="6 8" id="KW-1133">Transmembrane helix</keyword>
<dbReference type="InterPro" id="IPR036259">
    <property type="entry name" value="MFS_trans_sf"/>
</dbReference>
<feature type="transmembrane region" description="Helical" evidence="8">
    <location>
        <begin position="47"/>
        <end position="67"/>
    </location>
</feature>
<feature type="transmembrane region" description="Helical" evidence="8">
    <location>
        <begin position="12"/>
        <end position="35"/>
    </location>
</feature>
<dbReference type="Pfam" id="PF07690">
    <property type="entry name" value="MFS_1"/>
    <property type="match status" value="1"/>
</dbReference>
<comment type="caution">
    <text evidence="10">The sequence shown here is derived from an EMBL/GenBank/DDBJ whole genome shotgun (WGS) entry which is preliminary data.</text>
</comment>
<feature type="transmembrane region" description="Helical" evidence="8">
    <location>
        <begin position="216"/>
        <end position="237"/>
    </location>
</feature>
<feature type="transmembrane region" description="Helical" evidence="8">
    <location>
        <begin position="363"/>
        <end position="386"/>
    </location>
</feature>
<evidence type="ECO:0000256" key="2">
    <source>
        <dbReference type="ARBA" id="ARBA00022448"/>
    </source>
</evidence>
<evidence type="ECO:0000313" key="10">
    <source>
        <dbReference type="EMBL" id="MBW9055503.1"/>
    </source>
</evidence>
<proteinExistence type="inferred from homology"/>
<keyword evidence="2 8" id="KW-0813">Transport</keyword>
<gene>
    <name evidence="10" type="ORF">JNB85_24150</name>
</gene>
<feature type="transmembrane region" description="Helical" evidence="8">
    <location>
        <begin position="79"/>
        <end position="100"/>
    </location>
</feature>
<dbReference type="PROSITE" id="PS50850">
    <property type="entry name" value="MFS"/>
    <property type="match status" value="1"/>
</dbReference>
<dbReference type="HAMAP" id="MF_02091">
    <property type="entry name" value="MFS_YfcJ"/>
    <property type="match status" value="1"/>
</dbReference>
<evidence type="ECO:0000259" key="9">
    <source>
        <dbReference type="PROSITE" id="PS50850"/>
    </source>
</evidence>
<keyword evidence="7 8" id="KW-0472">Membrane</keyword>
<keyword evidence="4 8" id="KW-0997">Cell inner membrane</keyword>
<comment type="similarity">
    <text evidence="8">Belongs to the major facilitator superfamily. YfcJ family.</text>
</comment>
<evidence type="ECO:0000256" key="1">
    <source>
        <dbReference type="ARBA" id="ARBA00004651"/>
    </source>
</evidence>
<dbReference type="InterPro" id="IPR011701">
    <property type="entry name" value="MFS"/>
</dbReference>
<evidence type="ECO:0000256" key="5">
    <source>
        <dbReference type="ARBA" id="ARBA00022692"/>
    </source>
</evidence>
<feature type="transmembrane region" description="Helical" evidence="8">
    <location>
        <begin position="301"/>
        <end position="321"/>
    </location>
</feature>
<keyword evidence="3 8" id="KW-1003">Cell membrane</keyword>
<dbReference type="Gene3D" id="1.20.1250.20">
    <property type="entry name" value="MFS general substrate transporter like domains"/>
    <property type="match status" value="1"/>
</dbReference>
<name>A0ABS7GZS2_9HYPH</name>
<accession>A0ABS7GZS2</accession>
<sequence>MAFRLTGDCEQARLYLLVGILFISYLCVAIALPVVPVFVTRSLGLGNGWAGLGVGIAFLATILTRGYAGGLADSRGARLAVQCGLAFYVAGALISLAAGLSLRAPAAAFAILVVGRLLIGLGESLVAVGVIAWGIGLVGPARSGRVLALIGAAIYGALGLGGPVGLLLLDHLGFAGTMAVSAVLPLLGLAAIGSVPAVAAHPGRERPPLAAVIGRIWVHGLIVCLQGMGFAAIGSFFTLYFRGLGWDHAGLGLTAFGCGFVLVRLVFGHLPDRYGGLAVAVVSLAVEAIGQLLIWSAADPTVALIGAFMTGLGCSMIFPAMGREVVHLVAPHLRGTALGGFSAFQDLAYGLTGPLAGVLADRAGYGSVFLVGGVTAVCGFLIAVVLRRGKMVTVG</sequence>
<feature type="transmembrane region" description="Helical" evidence="8">
    <location>
        <begin position="174"/>
        <end position="195"/>
    </location>
</feature>
<dbReference type="RefSeq" id="WP_220336822.1">
    <property type="nucleotide sequence ID" value="NZ_JAEUAK010000011.1"/>
</dbReference>
<reference evidence="10 11" key="1">
    <citation type="journal article" date="2021" name="MBio">
        <title>Poor Competitiveness of Bradyrhizobium in Pigeon Pea Root Colonization in Indian Soils.</title>
        <authorList>
            <person name="Chalasani D."/>
            <person name="Basu A."/>
            <person name="Pullabhotla S.V.S.R.N."/>
            <person name="Jorrin B."/>
            <person name="Neal A.L."/>
            <person name="Poole P.S."/>
            <person name="Podile A.R."/>
            <person name="Tkacz A."/>
        </authorList>
    </citation>
    <scope>NUCLEOTIDE SEQUENCE [LARGE SCALE GENOMIC DNA]</scope>
    <source>
        <strain evidence="10 11">HU56</strain>
    </source>
</reference>
<dbReference type="Proteomes" id="UP000717752">
    <property type="component" value="Unassembled WGS sequence"/>
</dbReference>
<organism evidence="10 11">
    <name type="scientific">Rhizobium mesosinicum</name>
    <dbReference type="NCBI Taxonomy" id="335017"/>
    <lineage>
        <taxon>Bacteria</taxon>
        <taxon>Pseudomonadati</taxon>
        <taxon>Pseudomonadota</taxon>
        <taxon>Alphaproteobacteria</taxon>
        <taxon>Hyphomicrobiales</taxon>
        <taxon>Rhizobiaceae</taxon>
        <taxon>Rhizobium/Agrobacterium group</taxon>
        <taxon>Rhizobium</taxon>
    </lineage>
</organism>
<keyword evidence="5 8" id="KW-0812">Transmembrane</keyword>
<comment type="subcellular location">
    <subcellularLocation>
        <location evidence="8">Cell inner membrane</location>
        <topology evidence="8">Multi-pass membrane protein</topology>
    </subcellularLocation>
    <subcellularLocation>
        <location evidence="1">Cell membrane</location>
        <topology evidence="1">Multi-pass membrane protein</topology>
    </subcellularLocation>
</comment>
<dbReference type="InterPro" id="IPR037541">
    <property type="entry name" value="MFS_YfcJ"/>
</dbReference>
<keyword evidence="11" id="KW-1185">Reference proteome</keyword>
<evidence type="ECO:0000256" key="7">
    <source>
        <dbReference type="ARBA" id="ARBA00023136"/>
    </source>
</evidence>
<feature type="transmembrane region" description="Helical" evidence="8">
    <location>
        <begin position="106"/>
        <end position="134"/>
    </location>
</feature>
<dbReference type="NCBIfam" id="NF009048">
    <property type="entry name" value="PRK12382.1"/>
    <property type="match status" value="1"/>
</dbReference>
<dbReference type="EMBL" id="JAEUAK010000011">
    <property type="protein sequence ID" value="MBW9055503.1"/>
    <property type="molecule type" value="Genomic_DNA"/>
</dbReference>
<dbReference type="PANTHER" id="PTHR23517">
    <property type="entry name" value="RESISTANCE PROTEIN MDTM, PUTATIVE-RELATED-RELATED"/>
    <property type="match status" value="1"/>
</dbReference>
<feature type="transmembrane region" description="Helical" evidence="8">
    <location>
        <begin position="274"/>
        <end position="295"/>
    </location>
</feature>
<protein>
    <recommendedName>
        <fullName evidence="8">Uncharacterized MFS-type transporter JNB85_24150</fullName>
    </recommendedName>
</protein>
<evidence type="ECO:0000256" key="3">
    <source>
        <dbReference type="ARBA" id="ARBA00022475"/>
    </source>
</evidence>
<feature type="domain" description="Major facilitator superfamily (MFS) profile" evidence="9">
    <location>
        <begin position="12"/>
        <end position="391"/>
    </location>
</feature>